<dbReference type="Gene3D" id="3.30.420.40">
    <property type="match status" value="2"/>
</dbReference>
<keyword evidence="3 6" id="KW-0547">Nucleotide-binding</keyword>
<evidence type="ECO:0000313" key="8">
    <source>
        <dbReference type="EMBL" id="SHG14068.1"/>
    </source>
</evidence>
<dbReference type="UniPathway" id="UPA00340">
    <property type="reaction ID" value="UER00458"/>
</dbReference>
<feature type="binding site" evidence="6">
    <location>
        <position position="387"/>
    </location>
    <ligand>
        <name>Mg(2+)</name>
        <dbReference type="ChEBI" id="CHEBI:18420"/>
    </ligand>
</feature>
<evidence type="ECO:0000256" key="7">
    <source>
        <dbReference type="RuleBase" id="RU003835"/>
    </source>
</evidence>
<reference evidence="9" key="1">
    <citation type="submission" date="2016-11" db="EMBL/GenBank/DDBJ databases">
        <authorList>
            <person name="Varghese N."/>
            <person name="Submissions S."/>
        </authorList>
    </citation>
    <scope>NUCLEOTIDE SEQUENCE [LARGE SCALE GENOMIC DNA]</scope>
    <source>
        <strain evidence="9">DSM 9756</strain>
    </source>
</reference>
<feature type="binding site" evidence="6">
    <location>
        <position position="94"/>
    </location>
    <ligand>
        <name>substrate</name>
    </ligand>
</feature>
<name>A0A1M5HDV3_9BACT</name>
<dbReference type="GO" id="GO:0006083">
    <property type="term" value="P:acetate metabolic process"/>
    <property type="evidence" value="ECO:0007669"/>
    <property type="project" value="TreeGrafter"/>
</dbReference>
<dbReference type="GO" id="GO:0008776">
    <property type="term" value="F:acetate kinase activity"/>
    <property type="evidence" value="ECO:0007669"/>
    <property type="project" value="UniProtKB-UniRule"/>
</dbReference>
<dbReference type="GO" id="GO:0006085">
    <property type="term" value="P:acetyl-CoA biosynthetic process"/>
    <property type="evidence" value="ECO:0007669"/>
    <property type="project" value="UniProtKB-UniRule"/>
</dbReference>
<keyword evidence="4 6" id="KW-0418">Kinase</keyword>
<dbReference type="AlphaFoldDB" id="A0A1M5HDV3"/>
<dbReference type="OrthoDB" id="9802453at2"/>
<comment type="similarity">
    <text evidence="1 6 7">Belongs to the acetokinase family.</text>
</comment>
<proteinExistence type="inferred from homology"/>
<feature type="binding site" evidence="6">
    <location>
        <begin position="333"/>
        <end position="337"/>
    </location>
    <ligand>
        <name>ATP</name>
        <dbReference type="ChEBI" id="CHEBI:30616"/>
    </ligand>
</feature>
<comment type="pathway">
    <text evidence="6">Metabolic intermediate biosynthesis; acetyl-CoA biosynthesis; acetyl-CoA from acetate: step 1/2.</text>
</comment>
<dbReference type="PROSITE" id="PS01076">
    <property type="entry name" value="ACETATE_KINASE_2"/>
    <property type="match status" value="1"/>
</dbReference>
<dbReference type="InterPro" id="IPR043129">
    <property type="entry name" value="ATPase_NBD"/>
</dbReference>
<evidence type="ECO:0000256" key="5">
    <source>
        <dbReference type="ARBA" id="ARBA00022840"/>
    </source>
</evidence>
<keyword evidence="6" id="KW-0963">Cytoplasm</keyword>
<dbReference type="PIRSF" id="PIRSF000722">
    <property type="entry name" value="Acetate_prop_kin"/>
    <property type="match status" value="1"/>
</dbReference>
<accession>A0A1M5HDV3</accession>
<dbReference type="PRINTS" id="PR00471">
    <property type="entry name" value="ACETATEKNASE"/>
</dbReference>
<organism evidence="8 9">
    <name type="scientific">Desulfacinum infernum DSM 9756</name>
    <dbReference type="NCBI Taxonomy" id="1121391"/>
    <lineage>
        <taxon>Bacteria</taxon>
        <taxon>Pseudomonadati</taxon>
        <taxon>Thermodesulfobacteriota</taxon>
        <taxon>Syntrophobacteria</taxon>
        <taxon>Syntrophobacterales</taxon>
        <taxon>Syntrophobacteraceae</taxon>
        <taxon>Desulfacinum</taxon>
    </lineage>
</organism>
<protein>
    <recommendedName>
        <fullName evidence="6">Acetate kinase</fullName>
        <ecNumber evidence="6">2.7.2.1</ecNumber>
    </recommendedName>
    <alternativeName>
        <fullName evidence="6">Acetokinase</fullName>
    </alternativeName>
</protein>
<feature type="binding site" evidence="6">
    <location>
        <position position="14"/>
    </location>
    <ligand>
        <name>ATP</name>
        <dbReference type="ChEBI" id="CHEBI:30616"/>
    </ligand>
</feature>
<evidence type="ECO:0000256" key="1">
    <source>
        <dbReference type="ARBA" id="ARBA00008748"/>
    </source>
</evidence>
<comment type="subcellular location">
    <subcellularLocation>
        <location evidence="6">Cytoplasm</location>
    </subcellularLocation>
</comment>
<feature type="active site" description="Proton donor/acceptor" evidence="6">
    <location>
        <position position="151"/>
    </location>
</feature>
<dbReference type="PROSITE" id="PS01075">
    <property type="entry name" value="ACETATE_KINASE_1"/>
    <property type="match status" value="1"/>
</dbReference>
<comment type="function">
    <text evidence="6">Catalyzes the formation of acetyl phosphate from acetate and ATP. Can also catalyze the reverse reaction.</text>
</comment>
<feature type="site" description="Transition state stabilizer" evidence="6">
    <location>
        <position position="244"/>
    </location>
</feature>
<dbReference type="Pfam" id="PF00871">
    <property type="entry name" value="Acetate_kinase"/>
    <property type="match status" value="1"/>
</dbReference>
<keyword evidence="6" id="KW-0479">Metal-binding</keyword>
<dbReference type="InterPro" id="IPR023865">
    <property type="entry name" value="Aliphatic_acid_kinase_CS"/>
</dbReference>
<comment type="cofactor">
    <cofactor evidence="6">
        <name>Mg(2+)</name>
        <dbReference type="ChEBI" id="CHEBI:18420"/>
    </cofactor>
    <cofactor evidence="6">
        <name>Mn(2+)</name>
        <dbReference type="ChEBI" id="CHEBI:29035"/>
    </cofactor>
    <text evidence="6">Mg(2+). Can also accept Mn(2+).</text>
</comment>
<evidence type="ECO:0000256" key="6">
    <source>
        <dbReference type="HAMAP-Rule" id="MF_00020"/>
    </source>
</evidence>
<dbReference type="InterPro" id="IPR004372">
    <property type="entry name" value="Ac/propionate_kinase"/>
</dbReference>
<keyword evidence="6" id="KW-0460">Magnesium</keyword>
<feature type="site" description="Transition state stabilizer" evidence="6">
    <location>
        <position position="183"/>
    </location>
</feature>
<sequence length="412" mass="45272">MLVLVINAGSSSIKYRLLDMASEEPLSWGVVEKIGEPCSRVTHQGRTPTGVHQITEELPIRDHRQAMERVVHLLTTEGGGVIDDPERIDAIGHRVVHGGERFRHPVRIDAGVVEGIREHIPLAPLHNPGHLAGIETALELFPSAPQVAVFDTAFHQTIPPEAHLYAVPYRLYEELGVRRYGFHGISHAFVTREASRLLDIPLEQLNLITLHLGNGASITAVRGGRSVDTSMGLTPLEGVIMGTRSGSLDPAVVGYLHRRAGMGVEEIMDLLTRESGLLGICGHNDLRDIHRRRLRGDARAQLALEMLVHSYRKYVGAYMAVLGRTDAVVFTGGIGENDATVRELVCRDLENLGIRLDPAKNLQWEGQPQCINRSDSKVRVLVIPTNEELEIARQTCRVLSSTASREAPAQAV</sequence>
<dbReference type="RefSeq" id="WP_073041528.1">
    <property type="nucleotide sequence ID" value="NZ_FQVB01000044.1"/>
</dbReference>
<dbReference type="NCBIfam" id="TIGR00016">
    <property type="entry name" value="ackA"/>
    <property type="match status" value="1"/>
</dbReference>
<comment type="subunit">
    <text evidence="6">Homodimer.</text>
</comment>
<dbReference type="GO" id="GO:0005737">
    <property type="term" value="C:cytoplasm"/>
    <property type="evidence" value="ECO:0007669"/>
    <property type="project" value="UniProtKB-SubCell"/>
</dbReference>
<dbReference type="STRING" id="1121391.SAMN02745206_03341"/>
<dbReference type="InterPro" id="IPR000890">
    <property type="entry name" value="Aliphatic_acid_kin_short-chain"/>
</dbReference>
<evidence type="ECO:0000256" key="3">
    <source>
        <dbReference type="ARBA" id="ARBA00022741"/>
    </source>
</evidence>
<gene>
    <name evidence="6" type="primary">ackA</name>
    <name evidence="8" type="ORF">SAMN02745206_03341</name>
</gene>
<dbReference type="EC" id="2.7.2.1" evidence="6"/>
<dbReference type="GO" id="GO:0000287">
    <property type="term" value="F:magnesium ion binding"/>
    <property type="evidence" value="ECO:0007669"/>
    <property type="project" value="UniProtKB-UniRule"/>
</dbReference>
<dbReference type="GO" id="GO:0005524">
    <property type="term" value="F:ATP binding"/>
    <property type="evidence" value="ECO:0007669"/>
    <property type="project" value="UniProtKB-KW"/>
</dbReference>
<dbReference type="CDD" id="cd24010">
    <property type="entry name" value="ASKHA_NBD_AcK_PK"/>
    <property type="match status" value="1"/>
</dbReference>
<feature type="binding site" evidence="6">
    <location>
        <position position="7"/>
    </location>
    <ligand>
        <name>Mg(2+)</name>
        <dbReference type="ChEBI" id="CHEBI:18420"/>
    </ligand>
</feature>
<evidence type="ECO:0000256" key="2">
    <source>
        <dbReference type="ARBA" id="ARBA00022679"/>
    </source>
</evidence>
<feature type="binding site" evidence="6">
    <location>
        <begin position="285"/>
        <end position="287"/>
    </location>
    <ligand>
        <name>ATP</name>
        <dbReference type="ChEBI" id="CHEBI:30616"/>
    </ligand>
</feature>
<evidence type="ECO:0000313" key="9">
    <source>
        <dbReference type="Proteomes" id="UP000184076"/>
    </source>
</evidence>
<dbReference type="EMBL" id="FQVB01000044">
    <property type="protein sequence ID" value="SHG14068.1"/>
    <property type="molecule type" value="Genomic_DNA"/>
</dbReference>
<keyword evidence="9" id="KW-1185">Reference proteome</keyword>
<dbReference type="HAMAP" id="MF_00020">
    <property type="entry name" value="Acetate_kinase"/>
    <property type="match status" value="1"/>
</dbReference>
<dbReference type="PANTHER" id="PTHR21060">
    <property type="entry name" value="ACETATE KINASE"/>
    <property type="match status" value="1"/>
</dbReference>
<evidence type="ECO:0000256" key="4">
    <source>
        <dbReference type="ARBA" id="ARBA00022777"/>
    </source>
</evidence>
<keyword evidence="2 6" id="KW-0808">Transferase</keyword>
<feature type="binding site" evidence="6">
    <location>
        <begin position="211"/>
        <end position="215"/>
    </location>
    <ligand>
        <name>ATP</name>
        <dbReference type="ChEBI" id="CHEBI:30616"/>
    </ligand>
</feature>
<comment type="catalytic activity">
    <reaction evidence="6">
        <text>acetate + ATP = acetyl phosphate + ADP</text>
        <dbReference type="Rhea" id="RHEA:11352"/>
        <dbReference type="ChEBI" id="CHEBI:22191"/>
        <dbReference type="ChEBI" id="CHEBI:30089"/>
        <dbReference type="ChEBI" id="CHEBI:30616"/>
        <dbReference type="ChEBI" id="CHEBI:456216"/>
        <dbReference type="EC" id="2.7.2.1"/>
    </reaction>
</comment>
<dbReference type="Proteomes" id="UP000184076">
    <property type="component" value="Unassembled WGS sequence"/>
</dbReference>
<dbReference type="SUPFAM" id="SSF53067">
    <property type="entry name" value="Actin-like ATPase domain"/>
    <property type="match status" value="2"/>
</dbReference>
<dbReference type="PANTHER" id="PTHR21060:SF15">
    <property type="entry name" value="ACETATE KINASE-RELATED"/>
    <property type="match status" value="1"/>
</dbReference>
<keyword evidence="5 6" id="KW-0067">ATP-binding</keyword>